<sequence>MASLQKGKKKVVNQEDLRRLMREKQRSTERDKRVDSPHARYSSVGQLSCALCNAPVRSALLWHTHVLGKTHKERVSELKNRESTPSSSSSSVLKSRTTPAPSSSSSSSSSSSVLKRGAPEPASGEAKRAKTRVTAGAGPQEQTAVSSGQSAGLVLLAGHYDDGGGGEEGSSAAPAGEPVPAAGLPADFFDSSSVSESQSGSVSESPAVSVSHSGSVSQAEDGGEERKDGPAEALPEGFFDDPVRDAKVRNVDTPRDHMDREWEEFQKEMRQVNSASDAIVAEDDEEGRLERQIHEIDQQMLCFRRVEVLRARQEVVKSALSRARLQRDEARPAGGGAEEEEPEEEEEELMHVLAQDWRAKGALA</sequence>
<feature type="compositionally biased region" description="Low complexity" evidence="15">
    <location>
        <begin position="169"/>
        <end position="219"/>
    </location>
</feature>
<proteinExistence type="predicted"/>
<dbReference type="GO" id="GO:0003676">
    <property type="term" value="F:nucleic acid binding"/>
    <property type="evidence" value="ECO:0007669"/>
    <property type="project" value="InterPro"/>
</dbReference>
<evidence type="ECO:0000256" key="8">
    <source>
        <dbReference type="ARBA" id="ARBA00022771"/>
    </source>
</evidence>
<name>A0AAN9H9E7_9TELE</name>
<feature type="compositionally biased region" description="Basic residues" evidence="15">
    <location>
        <begin position="1"/>
        <end position="11"/>
    </location>
</feature>
<evidence type="ECO:0000256" key="9">
    <source>
        <dbReference type="ARBA" id="ARBA00022776"/>
    </source>
</evidence>
<evidence type="ECO:0000256" key="12">
    <source>
        <dbReference type="ARBA" id="ARBA00023242"/>
    </source>
</evidence>
<comment type="subcellular location">
    <subcellularLocation>
        <location evidence="1">Chromosome</location>
    </subcellularLocation>
    <subcellularLocation>
        <location evidence="2">Nucleus speckle</location>
    </subcellularLocation>
</comment>
<evidence type="ECO:0000313" key="18">
    <source>
        <dbReference type="Proteomes" id="UP001364617"/>
    </source>
</evidence>
<evidence type="ECO:0000256" key="10">
    <source>
        <dbReference type="ARBA" id="ARBA00022833"/>
    </source>
</evidence>
<organism evidence="17 18">
    <name type="scientific">Phoxinus phoxinus</name>
    <name type="common">Eurasian minnow</name>
    <dbReference type="NCBI Taxonomy" id="58324"/>
    <lineage>
        <taxon>Eukaryota</taxon>
        <taxon>Metazoa</taxon>
        <taxon>Chordata</taxon>
        <taxon>Craniata</taxon>
        <taxon>Vertebrata</taxon>
        <taxon>Euteleostomi</taxon>
        <taxon>Actinopterygii</taxon>
        <taxon>Neopterygii</taxon>
        <taxon>Teleostei</taxon>
        <taxon>Ostariophysi</taxon>
        <taxon>Cypriniformes</taxon>
        <taxon>Leuciscidae</taxon>
        <taxon>Phoxininae</taxon>
        <taxon>Phoxinus</taxon>
    </lineage>
</organism>
<feature type="region of interest" description="Disordered" evidence="15">
    <location>
        <begin position="324"/>
        <end position="349"/>
    </location>
</feature>
<keyword evidence="5" id="KW-0217">Developmental protein</keyword>
<feature type="compositionally biased region" description="Basic and acidic residues" evidence="15">
    <location>
        <begin position="73"/>
        <end position="82"/>
    </location>
</feature>
<evidence type="ECO:0000256" key="6">
    <source>
        <dbReference type="ARBA" id="ARBA00022618"/>
    </source>
</evidence>
<keyword evidence="8" id="KW-0863">Zinc-finger</keyword>
<feature type="region of interest" description="Disordered" evidence="15">
    <location>
        <begin position="1"/>
        <end position="42"/>
    </location>
</feature>
<feature type="domain" description="ZNF380 coiled-coil" evidence="16">
    <location>
        <begin position="234"/>
        <end position="314"/>
    </location>
</feature>
<dbReference type="GO" id="GO:0008270">
    <property type="term" value="F:zinc ion binding"/>
    <property type="evidence" value="ECO:0007669"/>
    <property type="project" value="UniProtKB-KW"/>
</dbReference>
<keyword evidence="18" id="KW-1185">Reference proteome</keyword>
<dbReference type="Gene3D" id="3.30.160.60">
    <property type="entry name" value="Classic Zinc Finger"/>
    <property type="match status" value="1"/>
</dbReference>
<dbReference type="Proteomes" id="UP001364617">
    <property type="component" value="Unassembled WGS sequence"/>
</dbReference>
<dbReference type="InterPro" id="IPR036236">
    <property type="entry name" value="Znf_C2H2_sf"/>
</dbReference>
<dbReference type="EMBL" id="JAYKXH010000007">
    <property type="protein sequence ID" value="KAK7162371.1"/>
    <property type="molecule type" value="Genomic_DNA"/>
</dbReference>
<dbReference type="GO" id="GO:0044773">
    <property type="term" value="P:mitotic DNA damage checkpoint signaling"/>
    <property type="evidence" value="ECO:0007669"/>
    <property type="project" value="TreeGrafter"/>
</dbReference>
<keyword evidence="12" id="KW-0539">Nucleus</keyword>
<evidence type="ECO:0000256" key="1">
    <source>
        <dbReference type="ARBA" id="ARBA00004286"/>
    </source>
</evidence>
<feature type="compositionally biased region" description="Low complexity" evidence="15">
    <location>
        <begin position="102"/>
        <end position="112"/>
    </location>
</feature>
<evidence type="ECO:0000313" key="17">
    <source>
        <dbReference type="EMBL" id="KAK7162371.1"/>
    </source>
</evidence>
<dbReference type="Pfam" id="PF23406">
    <property type="entry name" value="ZNF380_CC"/>
    <property type="match status" value="1"/>
</dbReference>
<feature type="compositionally biased region" description="Polar residues" evidence="15">
    <location>
        <begin position="140"/>
        <end position="150"/>
    </location>
</feature>
<keyword evidence="11" id="KW-0175">Coiled coil</keyword>
<keyword evidence="6" id="KW-0132">Cell division</keyword>
<dbReference type="GO" id="GO:0033260">
    <property type="term" value="P:nuclear DNA replication"/>
    <property type="evidence" value="ECO:0007669"/>
    <property type="project" value="TreeGrafter"/>
</dbReference>
<dbReference type="PANTHER" id="PTHR13278">
    <property type="entry name" value="ZINC FINGER PROTEIN 830"/>
    <property type="match status" value="1"/>
</dbReference>
<dbReference type="InterPro" id="IPR040050">
    <property type="entry name" value="ZNF830-like"/>
</dbReference>
<evidence type="ECO:0000256" key="2">
    <source>
        <dbReference type="ARBA" id="ARBA00004324"/>
    </source>
</evidence>
<keyword evidence="10" id="KW-0862">Zinc</keyword>
<accession>A0AAN9H9E7</accession>
<feature type="region of interest" description="Disordered" evidence="15">
    <location>
        <begin position="73"/>
        <end position="257"/>
    </location>
</feature>
<evidence type="ECO:0000256" key="14">
    <source>
        <dbReference type="ARBA" id="ARBA00030672"/>
    </source>
</evidence>
<dbReference type="SUPFAM" id="SSF57667">
    <property type="entry name" value="beta-beta-alpha zinc fingers"/>
    <property type="match status" value="1"/>
</dbReference>
<feature type="compositionally biased region" description="Polar residues" evidence="15">
    <location>
        <begin position="92"/>
        <end position="101"/>
    </location>
</feature>
<keyword evidence="9" id="KW-0498">Mitosis</keyword>
<dbReference type="AlphaFoldDB" id="A0AAN9H9E7"/>
<evidence type="ECO:0000256" key="15">
    <source>
        <dbReference type="SAM" id="MobiDB-lite"/>
    </source>
</evidence>
<evidence type="ECO:0000256" key="3">
    <source>
        <dbReference type="ARBA" id="ARBA00017358"/>
    </source>
</evidence>
<evidence type="ECO:0000256" key="5">
    <source>
        <dbReference type="ARBA" id="ARBA00022473"/>
    </source>
</evidence>
<feature type="compositionally biased region" description="Acidic residues" evidence="15">
    <location>
        <begin position="337"/>
        <end position="348"/>
    </location>
</feature>
<evidence type="ECO:0000256" key="11">
    <source>
        <dbReference type="ARBA" id="ARBA00023054"/>
    </source>
</evidence>
<evidence type="ECO:0000256" key="7">
    <source>
        <dbReference type="ARBA" id="ARBA00022723"/>
    </source>
</evidence>
<dbReference type="PANTHER" id="PTHR13278:SF0">
    <property type="entry name" value="ZINC FINGER PROTEIN 830"/>
    <property type="match status" value="1"/>
</dbReference>
<evidence type="ECO:0000256" key="13">
    <source>
        <dbReference type="ARBA" id="ARBA00023306"/>
    </source>
</evidence>
<dbReference type="InterPro" id="IPR059039">
    <property type="entry name" value="ZNF380_CC"/>
</dbReference>
<reference evidence="17 18" key="1">
    <citation type="submission" date="2024-02" db="EMBL/GenBank/DDBJ databases">
        <title>Chromosome-level genome assembly of the Eurasian Minnow (Phoxinus phoxinus).</title>
        <authorList>
            <person name="Oriowo T.O."/>
            <person name="Martin S."/>
            <person name="Stange M."/>
            <person name="Chrysostomakis Y."/>
            <person name="Brown T."/>
            <person name="Winkler S."/>
            <person name="Kukowka S."/>
            <person name="Myers E.W."/>
            <person name="Bohne A."/>
        </authorList>
    </citation>
    <scope>NUCLEOTIDE SEQUENCE [LARGE SCALE GENOMIC DNA]</scope>
    <source>
        <strain evidence="17">ZFMK-TIS-60720</strain>
        <tissue evidence="17">Whole Organism</tissue>
    </source>
</reference>
<keyword evidence="4" id="KW-0158">Chromosome</keyword>
<feature type="compositionally biased region" description="Basic and acidic residues" evidence="15">
    <location>
        <begin position="241"/>
        <end position="257"/>
    </location>
</feature>
<gene>
    <name evidence="17" type="ORF">R3I93_006613</name>
</gene>
<keyword evidence="13" id="KW-0131">Cell cycle</keyword>
<feature type="compositionally biased region" description="Basic and acidic residues" evidence="15">
    <location>
        <begin position="12"/>
        <end position="38"/>
    </location>
</feature>
<dbReference type="GO" id="GO:0005681">
    <property type="term" value="C:spliceosomal complex"/>
    <property type="evidence" value="ECO:0007669"/>
    <property type="project" value="InterPro"/>
</dbReference>
<protein>
    <recommendedName>
        <fullName evidence="3">Zinc finger protein 830</fullName>
    </recommendedName>
    <alternativeName>
        <fullName evidence="14">Coiled-coil domain-containing protein 16</fullName>
    </alternativeName>
</protein>
<evidence type="ECO:0000259" key="16">
    <source>
        <dbReference type="Pfam" id="PF23406"/>
    </source>
</evidence>
<dbReference type="GO" id="GO:0033314">
    <property type="term" value="P:mitotic DNA replication checkpoint signaling"/>
    <property type="evidence" value="ECO:0007669"/>
    <property type="project" value="TreeGrafter"/>
</dbReference>
<keyword evidence="7" id="KW-0479">Metal-binding</keyword>
<comment type="caution">
    <text evidence="17">The sequence shown here is derived from an EMBL/GenBank/DDBJ whole genome shotgun (WGS) entry which is preliminary data.</text>
</comment>
<evidence type="ECO:0000256" key="4">
    <source>
        <dbReference type="ARBA" id="ARBA00022454"/>
    </source>
</evidence>